<organism evidence="3 4">
    <name type="scientific">Gordonia otitidis (strain DSM 44809 / CCUG 52243 / JCM 12355 / NBRC 100426 / IFM 10032)</name>
    <dbReference type="NCBI Taxonomy" id="1108044"/>
    <lineage>
        <taxon>Bacteria</taxon>
        <taxon>Bacillati</taxon>
        <taxon>Actinomycetota</taxon>
        <taxon>Actinomycetes</taxon>
        <taxon>Mycobacteriales</taxon>
        <taxon>Gordoniaceae</taxon>
        <taxon>Gordonia</taxon>
    </lineage>
</organism>
<feature type="compositionally biased region" description="Basic and acidic residues" evidence="1">
    <location>
        <begin position="1"/>
        <end position="11"/>
    </location>
</feature>
<dbReference type="AlphaFoldDB" id="H5TR70"/>
<feature type="region of interest" description="Disordered" evidence="1">
    <location>
        <begin position="1"/>
        <end position="81"/>
    </location>
</feature>
<accession>H5TR70</accession>
<gene>
    <name evidence="3" type="ORF">GOOTI_190_00200</name>
</gene>
<sequence length="210" mass="20265">MLAHRAPEMRENPAMSAPTTPENSINPENSGGPANAAGPGYFENTERVGARAATAPVQPQVAGQPPVQEGAEPVTAGSAARQVPPKVKNAIIAGGIGLAVGFGLLGFGAGYVVGHDNSSGQSQMGGPGGNGGGMPGMNGGGMGQNGGGMGQNGGGMGSNGQSPFGQQGQAPNGQTGQLPNGQAPTGQLPGGQQGQTSQQGQTGQAGTQTS</sequence>
<reference evidence="3" key="1">
    <citation type="submission" date="2012-02" db="EMBL/GenBank/DDBJ databases">
        <title>Whole genome shotgun sequence of Gordonia otitidis NBRC 100426.</title>
        <authorList>
            <person name="Yoshida I."/>
            <person name="Hosoyama A."/>
            <person name="Tsuchikane K."/>
            <person name="Katsumata H."/>
            <person name="Yamazaki S."/>
            <person name="Fujita N."/>
        </authorList>
    </citation>
    <scope>NUCLEOTIDE SEQUENCE [LARGE SCALE GENOMIC DNA]</scope>
    <source>
        <strain evidence="3">NBRC 100426</strain>
    </source>
</reference>
<evidence type="ECO:0000313" key="3">
    <source>
        <dbReference type="EMBL" id="GAB35978.1"/>
    </source>
</evidence>
<feature type="compositionally biased region" description="Low complexity" evidence="1">
    <location>
        <begin position="52"/>
        <end position="68"/>
    </location>
</feature>
<feature type="compositionally biased region" description="Low complexity" evidence="1">
    <location>
        <begin position="194"/>
        <end position="210"/>
    </location>
</feature>
<feature type="transmembrane region" description="Helical" evidence="2">
    <location>
        <begin position="90"/>
        <end position="113"/>
    </location>
</feature>
<comment type="caution">
    <text evidence="3">The sequence shown here is derived from an EMBL/GenBank/DDBJ whole genome shotgun (WGS) entry which is preliminary data.</text>
</comment>
<dbReference type="STRING" id="1108044.GOOTI_190_00200"/>
<keyword evidence="2" id="KW-0472">Membrane</keyword>
<feature type="compositionally biased region" description="Gly residues" evidence="1">
    <location>
        <begin position="123"/>
        <end position="158"/>
    </location>
</feature>
<feature type="compositionally biased region" description="Low complexity" evidence="1">
    <location>
        <begin position="26"/>
        <end position="40"/>
    </location>
</feature>
<keyword evidence="2" id="KW-1133">Transmembrane helix</keyword>
<name>H5TR70_GORO1</name>
<evidence type="ECO:0000256" key="1">
    <source>
        <dbReference type="SAM" id="MobiDB-lite"/>
    </source>
</evidence>
<keyword evidence="2" id="KW-0812">Transmembrane</keyword>
<feature type="region of interest" description="Disordered" evidence="1">
    <location>
        <begin position="120"/>
        <end position="210"/>
    </location>
</feature>
<evidence type="ECO:0000313" key="4">
    <source>
        <dbReference type="Proteomes" id="UP000005038"/>
    </source>
</evidence>
<evidence type="ECO:0000256" key="2">
    <source>
        <dbReference type="SAM" id="Phobius"/>
    </source>
</evidence>
<proteinExistence type="predicted"/>
<dbReference type="EMBL" id="BAFB01000190">
    <property type="protein sequence ID" value="GAB35978.1"/>
    <property type="molecule type" value="Genomic_DNA"/>
</dbReference>
<feature type="compositionally biased region" description="Polar residues" evidence="1">
    <location>
        <begin position="164"/>
        <end position="180"/>
    </location>
</feature>
<dbReference type="Proteomes" id="UP000005038">
    <property type="component" value="Unassembled WGS sequence"/>
</dbReference>
<keyword evidence="4" id="KW-1185">Reference proteome</keyword>
<protein>
    <submittedName>
        <fullName evidence="3">Uncharacterized protein</fullName>
    </submittedName>
</protein>